<feature type="transmembrane region" description="Helical" evidence="15">
    <location>
        <begin position="736"/>
        <end position="757"/>
    </location>
</feature>
<keyword evidence="7 15" id="KW-1003">Cell membrane</keyword>
<evidence type="ECO:0000256" key="7">
    <source>
        <dbReference type="ARBA" id="ARBA00022475"/>
    </source>
</evidence>
<evidence type="ECO:0000256" key="14">
    <source>
        <dbReference type="ARBA" id="ARBA00033444"/>
    </source>
</evidence>
<comment type="subcellular location">
    <subcellularLocation>
        <location evidence="2">Cell inner membrane</location>
        <topology evidence="2">Single-pass membrane protein</topology>
    </subcellularLocation>
</comment>
<keyword evidence="17" id="KW-1185">Reference proteome</keyword>
<evidence type="ECO:0000256" key="5">
    <source>
        <dbReference type="ARBA" id="ARBA00011437"/>
    </source>
</evidence>
<dbReference type="EMBL" id="JBHRSJ010000009">
    <property type="protein sequence ID" value="MFC2971587.1"/>
    <property type="molecule type" value="Genomic_DNA"/>
</dbReference>
<feature type="signal peptide" evidence="15">
    <location>
        <begin position="1"/>
        <end position="20"/>
    </location>
</feature>
<dbReference type="NCBIfam" id="NF008325">
    <property type="entry name" value="PRK11114.1-3"/>
    <property type="match status" value="1"/>
</dbReference>
<accession>A0ABV7AS99</accession>
<keyword evidence="11 15" id="KW-0135">Cellulose biosynthesis</keyword>
<dbReference type="PANTHER" id="PTHR39083:SF1">
    <property type="entry name" value="CYCLIC DI-GMP-BINDING PROTEIN"/>
    <property type="match status" value="1"/>
</dbReference>
<keyword evidence="8 15" id="KW-0997">Cell inner membrane</keyword>
<dbReference type="Pfam" id="PF03170">
    <property type="entry name" value="BcsB"/>
    <property type="match status" value="1"/>
</dbReference>
<evidence type="ECO:0000256" key="9">
    <source>
        <dbReference type="ARBA" id="ARBA00022636"/>
    </source>
</evidence>
<evidence type="ECO:0000256" key="11">
    <source>
        <dbReference type="ARBA" id="ARBA00022916"/>
    </source>
</evidence>
<comment type="function">
    <text evidence="1 15">Binds the cellulose synthase activator, bis-(3'-5') cyclic diguanylic acid (c-di-GMP).</text>
</comment>
<evidence type="ECO:0000256" key="4">
    <source>
        <dbReference type="ARBA" id="ARBA00010714"/>
    </source>
</evidence>
<dbReference type="Proteomes" id="UP001595457">
    <property type="component" value="Unassembled WGS sequence"/>
</dbReference>
<evidence type="ECO:0000256" key="13">
    <source>
        <dbReference type="ARBA" id="ARBA00023136"/>
    </source>
</evidence>
<comment type="subunit">
    <text evidence="5 15">Tightly associated with the cellulose synthase catalytic subunit.</text>
</comment>
<comment type="similarity">
    <text evidence="4 15">Belongs to the AcsB/BcsB family.</text>
</comment>
<gene>
    <name evidence="16" type="primary">bcsB</name>
    <name evidence="16" type="ORF">ACFOJE_05085</name>
</gene>
<evidence type="ECO:0000256" key="3">
    <source>
        <dbReference type="ARBA" id="ARBA00005186"/>
    </source>
</evidence>
<dbReference type="InterPro" id="IPR018513">
    <property type="entry name" value="Cell_synthase_bac"/>
</dbReference>
<organism evidence="16 17">
    <name type="scientific">Azotobacter bryophylli</name>
    <dbReference type="NCBI Taxonomy" id="1986537"/>
    <lineage>
        <taxon>Bacteria</taxon>
        <taxon>Pseudomonadati</taxon>
        <taxon>Pseudomonadota</taxon>
        <taxon>Gammaproteobacteria</taxon>
        <taxon>Pseudomonadales</taxon>
        <taxon>Pseudomonadaceae</taxon>
        <taxon>Azotobacter</taxon>
    </lineage>
</organism>
<reference evidence="17" key="1">
    <citation type="journal article" date="2019" name="Int. J. Syst. Evol. Microbiol.">
        <title>The Global Catalogue of Microorganisms (GCM) 10K type strain sequencing project: providing services to taxonomists for standard genome sequencing and annotation.</title>
        <authorList>
            <consortium name="The Broad Institute Genomics Platform"/>
            <consortium name="The Broad Institute Genome Sequencing Center for Infectious Disease"/>
            <person name="Wu L."/>
            <person name="Ma J."/>
        </authorList>
    </citation>
    <scope>NUCLEOTIDE SEQUENCE [LARGE SCALE GENOMIC DNA]</scope>
    <source>
        <strain evidence="17">KCTC 62195</strain>
    </source>
</reference>
<evidence type="ECO:0000256" key="12">
    <source>
        <dbReference type="ARBA" id="ARBA00022989"/>
    </source>
</evidence>
<evidence type="ECO:0000256" key="6">
    <source>
        <dbReference type="ARBA" id="ARBA00021844"/>
    </source>
</evidence>
<keyword evidence="10 15" id="KW-0812">Transmembrane</keyword>
<name>A0ABV7AS99_9GAMM</name>
<evidence type="ECO:0000256" key="15">
    <source>
        <dbReference type="RuleBase" id="RU365021"/>
    </source>
</evidence>
<dbReference type="InterPro" id="IPR003920">
    <property type="entry name" value="Cell_synth_B"/>
</dbReference>
<comment type="pathway">
    <text evidence="3 15">Glycan metabolism; bacterial cellulose biosynthesis.</text>
</comment>
<dbReference type="RefSeq" id="WP_377813200.1">
    <property type="nucleotide sequence ID" value="NZ_JBHRSJ010000009.1"/>
</dbReference>
<evidence type="ECO:0000256" key="2">
    <source>
        <dbReference type="ARBA" id="ARBA00004377"/>
    </source>
</evidence>
<keyword evidence="9 15" id="KW-0973">c-di-GMP</keyword>
<protein>
    <recommendedName>
        <fullName evidence="6 15">Cyclic di-GMP-binding protein</fullName>
    </recommendedName>
    <alternativeName>
        <fullName evidence="14 15">Cellulose synthase regulatory subunit</fullName>
    </alternativeName>
</protein>
<evidence type="ECO:0000313" key="16">
    <source>
        <dbReference type="EMBL" id="MFC2971587.1"/>
    </source>
</evidence>
<proteinExistence type="inferred from homology"/>
<keyword evidence="13 15" id="KW-0472">Membrane</keyword>
<evidence type="ECO:0000256" key="10">
    <source>
        <dbReference type="ARBA" id="ARBA00022692"/>
    </source>
</evidence>
<sequence>MTLSLKPWMAALVLSAATQAAPAATVRAPAVPAPSAPVAVPAAPAADLPPVWQRSRRLSDLGYASDVMLLGIRNSQQIEFGLRRDRLVSAARLSLEFTPSPSLIPGLSHLRVYLNDRLMGVLGVDHDRPGQAQRGELALDPRLLGDFNRLRLEFVGHYAEACEDPANSALWLSVSRDSAILLDEQALSLPGDLAHFPAPFFDGQDNAALELPVVFAGAPGLGEQRAAAVLASYFGSLAGWRGARFPALFDRLPEAGDKPPRAAVAFATNDRRPTFLADAARFPAVDGPVLELIDHPDNPYTKLLLVRGRDDADLLRAVEALALGGPLLRGSRVAVGELPPPAPRQPYDAPNWTPTDRPVRFAELLDYPQQLQVSGLQPPPVGLDINLPPDLFVWRNQGIPLRTQYRYSVPGNPEDSRLNIRLNDQFLTSLELRGREQRSELEELRLAVRGGDSGSESSDLLVPSLKVGDRNRLSFSFDFASVSASAQRDRCLTNLPVAMHGAIDDNSTIDLSGYHHYMALPDLRAFARSGFPFSRMADLSETLVLVPREAHEEQVATLLETLGGIGAQIGYPAFGVRLTDDWQVAAQTDADLLLLGDWPQALRERADLEVKLAAPYDRLLAGRAVRAQPTGRQLEGGVAPQAAVEIAAEAPIAAVVGMQSPQHVGRSIVALLAAQPADYALLRGALADSGSREALAGSLALIRSSGVSSQFVGEPYYVGQLPWWLLLWFHLTGHPVLMAAVAALTIVLGAVLVWVLLRAVARRRLEKA</sequence>
<dbReference type="PRINTS" id="PR01440">
    <property type="entry name" value="CELLSNTHASEB"/>
</dbReference>
<keyword evidence="12 15" id="KW-1133">Transmembrane helix</keyword>
<evidence type="ECO:0000256" key="8">
    <source>
        <dbReference type="ARBA" id="ARBA00022519"/>
    </source>
</evidence>
<dbReference type="PANTHER" id="PTHR39083">
    <property type="entry name" value="CYCLIC DI-GMP-BINDING PROTEIN"/>
    <property type="match status" value="1"/>
</dbReference>
<feature type="chain" id="PRO_5045012110" description="Cyclic di-GMP-binding protein" evidence="15">
    <location>
        <begin position="21"/>
        <end position="768"/>
    </location>
</feature>
<evidence type="ECO:0000256" key="1">
    <source>
        <dbReference type="ARBA" id="ARBA00002057"/>
    </source>
</evidence>
<comment type="caution">
    <text evidence="16">The sequence shown here is derived from an EMBL/GenBank/DDBJ whole genome shotgun (WGS) entry which is preliminary data.</text>
</comment>
<keyword evidence="15" id="KW-0732">Signal</keyword>
<dbReference type="Gene3D" id="2.60.120.260">
    <property type="entry name" value="Galactose-binding domain-like"/>
    <property type="match status" value="2"/>
</dbReference>
<dbReference type="NCBIfam" id="NF008323">
    <property type="entry name" value="PRK11114.1-1"/>
    <property type="match status" value="1"/>
</dbReference>
<evidence type="ECO:0000313" key="17">
    <source>
        <dbReference type="Proteomes" id="UP001595457"/>
    </source>
</evidence>